<dbReference type="AlphaFoldDB" id="A0AAV1T813"/>
<name>A0AAV1T813_9STRA</name>
<feature type="compositionally biased region" description="Polar residues" evidence="1">
    <location>
        <begin position="468"/>
        <end position="484"/>
    </location>
</feature>
<comment type="caution">
    <text evidence="3">The sequence shown here is derived from an EMBL/GenBank/DDBJ whole genome shotgun (WGS) entry which is preliminary data.</text>
</comment>
<dbReference type="EMBL" id="CAKLBY020000028">
    <property type="protein sequence ID" value="CAK7904124.1"/>
    <property type="molecule type" value="Genomic_DNA"/>
</dbReference>
<feature type="transmembrane region" description="Helical" evidence="2">
    <location>
        <begin position="785"/>
        <end position="807"/>
    </location>
</feature>
<organism evidence="3 4">
    <name type="scientific">Peronospora matthiolae</name>
    <dbReference type="NCBI Taxonomy" id="2874970"/>
    <lineage>
        <taxon>Eukaryota</taxon>
        <taxon>Sar</taxon>
        <taxon>Stramenopiles</taxon>
        <taxon>Oomycota</taxon>
        <taxon>Peronosporomycetes</taxon>
        <taxon>Peronosporales</taxon>
        <taxon>Peronosporaceae</taxon>
        <taxon>Peronospora</taxon>
    </lineage>
</organism>
<proteinExistence type="predicted"/>
<evidence type="ECO:0000256" key="1">
    <source>
        <dbReference type="SAM" id="MobiDB-lite"/>
    </source>
</evidence>
<reference evidence="3" key="1">
    <citation type="submission" date="2024-01" db="EMBL/GenBank/DDBJ databases">
        <authorList>
            <person name="Webb A."/>
        </authorList>
    </citation>
    <scope>NUCLEOTIDE SEQUENCE</scope>
    <source>
        <strain evidence="3">Pm1</strain>
    </source>
</reference>
<dbReference type="Proteomes" id="UP001162060">
    <property type="component" value="Unassembled WGS sequence"/>
</dbReference>
<keyword evidence="2" id="KW-1133">Transmembrane helix</keyword>
<accession>A0AAV1T813</accession>
<feature type="transmembrane region" description="Helical" evidence="2">
    <location>
        <begin position="860"/>
        <end position="882"/>
    </location>
</feature>
<evidence type="ECO:0000256" key="2">
    <source>
        <dbReference type="SAM" id="Phobius"/>
    </source>
</evidence>
<feature type="region of interest" description="Disordered" evidence="1">
    <location>
        <begin position="456"/>
        <end position="484"/>
    </location>
</feature>
<feature type="transmembrane region" description="Helical" evidence="2">
    <location>
        <begin position="59"/>
        <end position="83"/>
    </location>
</feature>
<feature type="region of interest" description="Disordered" evidence="1">
    <location>
        <begin position="1"/>
        <end position="26"/>
    </location>
</feature>
<protein>
    <recommendedName>
        <fullName evidence="5">Plasma membrane fusion protein PRM1</fullName>
    </recommendedName>
</protein>
<sequence length="886" mass="97098">MLPRTSTKVHPFGPLSTSTEVSDDKGEAYTCVQSPSSLRPHDAKSTSSRWLYNYPRLSFMMLFIVCTYVGGIYVSTEITAWTLDMLGARNKLTDARKVYAAASHMLNTMTQCVDQSSLEYLAGAKLQFEADSRRVQEIIDANDQVLAVQRNATTTCSNAFLLTLKGQAKAVIVDDTQSTLGCFSHHFYDNVPKTDALSFSRTLVVAVRGILTALVVSEVNDSLSAQATQFENQLLEMWHAIDTVKASIEKTLDATVTSASQQLSSLVPIVSDKDGSGHTHQSGSRLGRLGKVVSLELSDPLTLSPATSLGAIRKAGRTFHKALAVLAGVHDGFTDVLDSVDETWEFLEKQLNATVQQATQVQNELVYAAKSTAQQINSTSTAVLTSLDQARQEISMSFDILQEQWHTAVKKLVAPSSTPWQKLGDRLVAELTANERQSVRPEHSIQRKYLLPDRTANSSLEKEHEKQTIASRDQGSTSAGSSSVDDNKFDIDTAVLRAAVVDVSAFITQVLFYIDVGRLTLLVADLAVGLITESYSDVPMLDIRGITTVDTIGSIGELLLCQHSFSAICYTIVSKASELMRDLVTFLLLFVSALAITAGLFLWKKDHNAHCQSGETSDVSPQTTIQSITRAFFENNGNSNKRVANPLDELQKHAIVINDSIFNDYAALTLDSSVVWKNQSFALDDFSDCATTTSSLIRMLQDCAVTTEVVLAPDESLSSQCLTSSLTTAAAPKNPLPFAERLSDDAPFLSPSTAFETCFPSDQLLGREELVGTLQHSLACATEKAVYLSFASWWLLVVVFIANRFAVRMIIKAAGMYWWRFLSANRLQFVGFCHEDGDIVARGTLPAAIQKHLRETKWQIVSRIAAIGFVYVCVIIIIVIVFHEVV</sequence>
<gene>
    <name evidence="3" type="ORF">PM001_LOCUS2846</name>
</gene>
<keyword evidence="2" id="KW-0472">Membrane</keyword>
<evidence type="ECO:0000313" key="3">
    <source>
        <dbReference type="EMBL" id="CAK7904124.1"/>
    </source>
</evidence>
<keyword evidence="2" id="KW-0812">Transmembrane</keyword>
<evidence type="ECO:0008006" key="5">
    <source>
        <dbReference type="Google" id="ProtNLM"/>
    </source>
</evidence>
<evidence type="ECO:0000313" key="4">
    <source>
        <dbReference type="Proteomes" id="UP001162060"/>
    </source>
</evidence>